<dbReference type="STRING" id="670483.S7RDH0"/>
<dbReference type="SUPFAM" id="SSF51430">
    <property type="entry name" value="NAD(P)-linked oxidoreductase"/>
    <property type="match status" value="1"/>
</dbReference>
<dbReference type="PANTHER" id="PTHR43827:SF3">
    <property type="entry name" value="NADP-DEPENDENT OXIDOREDUCTASE DOMAIN-CONTAINING PROTEIN"/>
    <property type="match status" value="1"/>
</dbReference>
<evidence type="ECO:0000256" key="6">
    <source>
        <dbReference type="PIRSR" id="PIRSR000097-3"/>
    </source>
</evidence>
<dbReference type="eggNOG" id="KOG1577">
    <property type="taxonomic scope" value="Eukaryota"/>
</dbReference>
<sequence length="256" mass="28109">MVASTSVKLNTGAEMPTVGLGTWKSQPGAVEHAVEFALKNGYRHIDTAAAYGNEKEVGLGIKASGVPREQIFLTTKLDNPDQRNPAAALQSSLEKLQTPYLDLWLMHWPAPMTKDGKADKGHDWLQTWKDMEKLYLENPDKLKAIGVSNFSVAFLERLLKEAKVVPAVNQIELHPSCPQQELVDYCVSKGIVVTAYSPLGSDNSPLLKNPVVNKIAEKYSVSPANVLISLQANRPGVTVLPKSVTNERILCKQRLL</sequence>
<dbReference type="HOGENOM" id="CLU_023205_0_0_1"/>
<feature type="active site" description="Proton donor" evidence="4">
    <location>
        <position position="51"/>
    </location>
</feature>
<dbReference type="EMBL" id="KB469308">
    <property type="protein sequence ID" value="EPQ52265.1"/>
    <property type="molecule type" value="Genomic_DNA"/>
</dbReference>
<dbReference type="InterPro" id="IPR018170">
    <property type="entry name" value="Aldo/ket_reductase_CS"/>
</dbReference>
<reference evidence="8 9" key="1">
    <citation type="journal article" date="2012" name="Science">
        <title>The Paleozoic origin of enzymatic lignin decomposition reconstructed from 31 fungal genomes.</title>
        <authorList>
            <person name="Floudas D."/>
            <person name="Binder M."/>
            <person name="Riley R."/>
            <person name="Barry K."/>
            <person name="Blanchette R.A."/>
            <person name="Henrissat B."/>
            <person name="Martinez A.T."/>
            <person name="Otillar R."/>
            <person name="Spatafora J.W."/>
            <person name="Yadav J.S."/>
            <person name="Aerts A."/>
            <person name="Benoit I."/>
            <person name="Boyd A."/>
            <person name="Carlson A."/>
            <person name="Copeland A."/>
            <person name="Coutinho P.M."/>
            <person name="de Vries R.P."/>
            <person name="Ferreira P."/>
            <person name="Findley K."/>
            <person name="Foster B."/>
            <person name="Gaskell J."/>
            <person name="Glotzer D."/>
            <person name="Gorecki P."/>
            <person name="Heitman J."/>
            <person name="Hesse C."/>
            <person name="Hori C."/>
            <person name="Igarashi K."/>
            <person name="Jurgens J.A."/>
            <person name="Kallen N."/>
            <person name="Kersten P."/>
            <person name="Kohler A."/>
            <person name="Kuees U."/>
            <person name="Kumar T.K.A."/>
            <person name="Kuo A."/>
            <person name="LaButti K."/>
            <person name="Larrondo L.F."/>
            <person name="Lindquist E."/>
            <person name="Ling A."/>
            <person name="Lombard V."/>
            <person name="Lucas S."/>
            <person name="Lundell T."/>
            <person name="Martin R."/>
            <person name="McLaughlin D.J."/>
            <person name="Morgenstern I."/>
            <person name="Morin E."/>
            <person name="Murat C."/>
            <person name="Nagy L.G."/>
            <person name="Nolan M."/>
            <person name="Ohm R.A."/>
            <person name="Patyshakuliyeva A."/>
            <person name="Rokas A."/>
            <person name="Ruiz-Duenas F.J."/>
            <person name="Sabat G."/>
            <person name="Salamov A."/>
            <person name="Samejima M."/>
            <person name="Schmutz J."/>
            <person name="Slot J.C."/>
            <person name="St John F."/>
            <person name="Stenlid J."/>
            <person name="Sun H."/>
            <person name="Sun S."/>
            <person name="Syed K."/>
            <person name="Tsang A."/>
            <person name="Wiebenga A."/>
            <person name="Young D."/>
            <person name="Pisabarro A."/>
            <person name="Eastwood D.C."/>
            <person name="Martin F."/>
            <person name="Cullen D."/>
            <person name="Grigoriev I.V."/>
            <person name="Hibbett D.S."/>
        </authorList>
    </citation>
    <scope>NUCLEOTIDE SEQUENCE [LARGE SCALE GENOMIC DNA]</scope>
    <source>
        <strain evidence="8 9">ATCC 11539</strain>
    </source>
</reference>
<dbReference type="PIRSF" id="PIRSF000097">
    <property type="entry name" value="AKR"/>
    <property type="match status" value="1"/>
</dbReference>
<evidence type="ECO:0000256" key="2">
    <source>
        <dbReference type="ARBA" id="ARBA00022857"/>
    </source>
</evidence>
<dbReference type="GO" id="GO:0016616">
    <property type="term" value="F:oxidoreductase activity, acting on the CH-OH group of donors, NAD or NADP as acceptor"/>
    <property type="evidence" value="ECO:0007669"/>
    <property type="project" value="UniProtKB-ARBA"/>
</dbReference>
<feature type="domain" description="NADP-dependent oxidoreductase" evidence="7">
    <location>
        <begin position="18"/>
        <end position="243"/>
    </location>
</feature>
<dbReference type="OMA" id="CALSECK"/>
<dbReference type="PRINTS" id="PR00069">
    <property type="entry name" value="ALDKETRDTASE"/>
</dbReference>
<dbReference type="KEGG" id="gtr:GLOTRDRAFT_107787"/>
<dbReference type="OrthoDB" id="416253at2759"/>
<dbReference type="Gene3D" id="3.20.20.100">
    <property type="entry name" value="NADP-dependent oxidoreductase domain"/>
    <property type="match status" value="1"/>
</dbReference>
<evidence type="ECO:0000313" key="8">
    <source>
        <dbReference type="EMBL" id="EPQ52265.1"/>
    </source>
</evidence>
<dbReference type="PROSITE" id="PS00798">
    <property type="entry name" value="ALDOKETO_REDUCTASE_1"/>
    <property type="match status" value="1"/>
</dbReference>
<dbReference type="Pfam" id="PF00248">
    <property type="entry name" value="Aldo_ket_red"/>
    <property type="match status" value="1"/>
</dbReference>
<evidence type="ECO:0000256" key="4">
    <source>
        <dbReference type="PIRSR" id="PIRSR000097-1"/>
    </source>
</evidence>
<dbReference type="GeneID" id="19298861"/>
<keyword evidence="3" id="KW-0560">Oxidoreductase</keyword>
<evidence type="ECO:0000256" key="3">
    <source>
        <dbReference type="ARBA" id="ARBA00023002"/>
    </source>
</evidence>
<organism evidence="8 9">
    <name type="scientific">Gloeophyllum trabeum (strain ATCC 11539 / FP-39264 / Madison 617)</name>
    <name type="common">Brown rot fungus</name>
    <dbReference type="NCBI Taxonomy" id="670483"/>
    <lineage>
        <taxon>Eukaryota</taxon>
        <taxon>Fungi</taxon>
        <taxon>Dikarya</taxon>
        <taxon>Basidiomycota</taxon>
        <taxon>Agaricomycotina</taxon>
        <taxon>Agaricomycetes</taxon>
        <taxon>Gloeophyllales</taxon>
        <taxon>Gloeophyllaceae</taxon>
        <taxon>Gloeophyllum</taxon>
    </lineage>
</organism>
<accession>S7RDH0</accession>
<dbReference type="InterPro" id="IPR036812">
    <property type="entry name" value="NAD(P)_OxRdtase_dom_sf"/>
</dbReference>
<dbReference type="PANTHER" id="PTHR43827">
    <property type="entry name" value="2,5-DIKETO-D-GLUCONIC ACID REDUCTASE"/>
    <property type="match status" value="1"/>
</dbReference>
<proteinExistence type="inferred from homology"/>
<name>S7RDH0_GLOTA</name>
<dbReference type="InterPro" id="IPR020471">
    <property type="entry name" value="AKR"/>
</dbReference>
<evidence type="ECO:0000256" key="5">
    <source>
        <dbReference type="PIRSR" id="PIRSR000097-2"/>
    </source>
</evidence>
<feature type="binding site" evidence="5">
    <location>
        <position position="107"/>
    </location>
    <ligand>
        <name>substrate</name>
    </ligand>
</feature>
<dbReference type="Proteomes" id="UP000030669">
    <property type="component" value="Unassembled WGS sequence"/>
</dbReference>
<feature type="site" description="Lowers pKa of active site Tyr" evidence="6">
    <location>
        <position position="76"/>
    </location>
</feature>
<dbReference type="InterPro" id="IPR023210">
    <property type="entry name" value="NADP_OxRdtase_dom"/>
</dbReference>
<keyword evidence="2" id="KW-0521">NADP</keyword>
<protein>
    <submittedName>
        <fullName evidence="8">Aldo/keto reductase</fullName>
    </submittedName>
</protein>
<gene>
    <name evidence="8" type="ORF">GLOTRDRAFT_107787</name>
</gene>
<comment type="similarity">
    <text evidence="1">Belongs to the aldo/keto reductase family.</text>
</comment>
<dbReference type="RefSeq" id="XP_007869434.1">
    <property type="nucleotide sequence ID" value="XM_007871243.1"/>
</dbReference>
<dbReference type="FunFam" id="3.20.20.100:FF:000002">
    <property type="entry name" value="2,5-diketo-D-gluconic acid reductase A"/>
    <property type="match status" value="1"/>
</dbReference>
<evidence type="ECO:0000259" key="7">
    <source>
        <dbReference type="Pfam" id="PF00248"/>
    </source>
</evidence>
<evidence type="ECO:0000256" key="1">
    <source>
        <dbReference type="ARBA" id="ARBA00007905"/>
    </source>
</evidence>
<keyword evidence="9" id="KW-1185">Reference proteome</keyword>
<dbReference type="AlphaFoldDB" id="S7RDH0"/>
<evidence type="ECO:0000313" key="9">
    <source>
        <dbReference type="Proteomes" id="UP000030669"/>
    </source>
</evidence>